<gene>
    <name evidence="1" type="ORF">PHMEG_00024286</name>
</gene>
<protein>
    <submittedName>
        <fullName evidence="1">Uncharacterized protein</fullName>
    </submittedName>
</protein>
<comment type="caution">
    <text evidence="1">The sequence shown here is derived from an EMBL/GenBank/DDBJ whole genome shotgun (WGS) entry which is preliminary data.</text>
</comment>
<dbReference type="OrthoDB" id="145946at2759"/>
<dbReference type="EMBL" id="NBNE01005258">
    <property type="protein sequence ID" value="OWZ03907.1"/>
    <property type="molecule type" value="Genomic_DNA"/>
</dbReference>
<evidence type="ECO:0000313" key="1">
    <source>
        <dbReference type="EMBL" id="OWZ03907.1"/>
    </source>
</evidence>
<dbReference type="AlphaFoldDB" id="A0A225VGJ9"/>
<sequence length="147" mass="15438">SSTATSAPVGASSAFQPLQIRAIFLSSHGVLKTLSHELRSKIHCAAHRSSPLACCASPLRKEWDVTLLVAPAGFATRFKKRLTSPAFSDVVVGAASNGSWLTSDIHGASCITRATAKACIGQTRKSSRPGTRVRPCSSVVFTGSIRT</sequence>
<name>A0A225VGJ9_9STRA</name>
<reference evidence="2" key="1">
    <citation type="submission" date="2017-03" db="EMBL/GenBank/DDBJ databases">
        <title>Phytopthora megakarya and P. palmivora, two closely related causual agents of cacao black pod achieved similar genome size and gene model numbers by different mechanisms.</title>
        <authorList>
            <person name="Ali S."/>
            <person name="Shao J."/>
            <person name="Larry D.J."/>
            <person name="Kronmiller B."/>
            <person name="Shen D."/>
            <person name="Strem M.D."/>
            <person name="Melnick R.L."/>
            <person name="Guiltinan M.J."/>
            <person name="Tyler B.M."/>
            <person name="Meinhardt L.W."/>
            <person name="Bailey B.A."/>
        </authorList>
    </citation>
    <scope>NUCLEOTIDE SEQUENCE [LARGE SCALE GENOMIC DNA]</scope>
    <source>
        <strain evidence="2">zdho120</strain>
    </source>
</reference>
<keyword evidence="2" id="KW-1185">Reference proteome</keyword>
<evidence type="ECO:0000313" key="2">
    <source>
        <dbReference type="Proteomes" id="UP000198211"/>
    </source>
</evidence>
<accession>A0A225VGJ9</accession>
<dbReference type="Proteomes" id="UP000198211">
    <property type="component" value="Unassembled WGS sequence"/>
</dbReference>
<organism evidence="1 2">
    <name type="scientific">Phytophthora megakarya</name>
    <dbReference type="NCBI Taxonomy" id="4795"/>
    <lineage>
        <taxon>Eukaryota</taxon>
        <taxon>Sar</taxon>
        <taxon>Stramenopiles</taxon>
        <taxon>Oomycota</taxon>
        <taxon>Peronosporomycetes</taxon>
        <taxon>Peronosporales</taxon>
        <taxon>Peronosporaceae</taxon>
        <taxon>Phytophthora</taxon>
    </lineage>
</organism>
<proteinExistence type="predicted"/>
<feature type="non-terminal residue" evidence="1">
    <location>
        <position position="1"/>
    </location>
</feature>